<dbReference type="CDD" id="cd00761">
    <property type="entry name" value="Glyco_tranf_GTA_type"/>
    <property type="match status" value="1"/>
</dbReference>
<gene>
    <name evidence="2" type="ORF">GCM10009755_05710</name>
</gene>
<accession>A0ABN2T7A8</accession>
<dbReference type="Gene3D" id="3.90.550.10">
    <property type="entry name" value="Spore Coat Polysaccharide Biosynthesis Protein SpsA, Chain A"/>
    <property type="match status" value="1"/>
</dbReference>
<evidence type="ECO:0000259" key="1">
    <source>
        <dbReference type="Pfam" id="PF00535"/>
    </source>
</evidence>
<keyword evidence="3" id="KW-1185">Reference proteome</keyword>
<name>A0ABN2T7A8_9MICO</name>
<dbReference type="Pfam" id="PF00535">
    <property type="entry name" value="Glycos_transf_2"/>
    <property type="match status" value="1"/>
</dbReference>
<dbReference type="PANTHER" id="PTHR22916">
    <property type="entry name" value="GLYCOSYLTRANSFERASE"/>
    <property type="match status" value="1"/>
</dbReference>
<evidence type="ECO:0000313" key="2">
    <source>
        <dbReference type="EMBL" id="GAA2000679.1"/>
    </source>
</evidence>
<evidence type="ECO:0000313" key="3">
    <source>
        <dbReference type="Proteomes" id="UP001500755"/>
    </source>
</evidence>
<dbReference type="InterPro" id="IPR001173">
    <property type="entry name" value="Glyco_trans_2-like"/>
</dbReference>
<dbReference type="PANTHER" id="PTHR22916:SF3">
    <property type="entry name" value="UDP-GLCNAC:BETAGAL BETA-1,3-N-ACETYLGLUCOSAMINYLTRANSFERASE-LIKE PROTEIN 1"/>
    <property type="match status" value="1"/>
</dbReference>
<organism evidence="2 3">
    <name type="scientific">Brevibacterium samyangense</name>
    <dbReference type="NCBI Taxonomy" id="366888"/>
    <lineage>
        <taxon>Bacteria</taxon>
        <taxon>Bacillati</taxon>
        <taxon>Actinomycetota</taxon>
        <taxon>Actinomycetes</taxon>
        <taxon>Micrococcales</taxon>
        <taxon>Brevibacteriaceae</taxon>
        <taxon>Brevibacterium</taxon>
    </lineage>
</organism>
<reference evidence="2 3" key="1">
    <citation type="journal article" date="2019" name="Int. J. Syst. Evol. Microbiol.">
        <title>The Global Catalogue of Microorganisms (GCM) 10K type strain sequencing project: providing services to taxonomists for standard genome sequencing and annotation.</title>
        <authorList>
            <consortium name="The Broad Institute Genomics Platform"/>
            <consortium name="The Broad Institute Genome Sequencing Center for Infectious Disease"/>
            <person name="Wu L."/>
            <person name="Ma J."/>
        </authorList>
    </citation>
    <scope>NUCLEOTIDE SEQUENCE [LARGE SCALE GENOMIC DNA]</scope>
    <source>
        <strain evidence="2 3">JCM 14546</strain>
    </source>
</reference>
<dbReference type="SUPFAM" id="SSF53448">
    <property type="entry name" value="Nucleotide-diphospho-sugar transferases"/>
    <property type="match status" value="1"/>
</dbReference>
<sequence>MTVSAPDLTVIIPAKNGAQYLGTLFRSLERQFRDGERAQIIFVNDGSTDHTERVLEDHAGVFDDFTVIRNERSVGLASGRNMGLREARGEYVVFLDGDDWLPDGQIRTVLDAARRLDVDFVRCDHTRVEGTKRELRRAPMAIRDRALPPRAGILPAYDSTMVDYPFAWAGIFHRRLLDNALLYFPEGFMTAEDRSWIWNLHLHAESFAVVDSPGVCYRRGVSGSLTQILDVRQLDFIRAFEGIFDLVAEDTFADLYWPKATRNWLAILEHQAKRFASSPADIRAKFASGARRASARVPFDVLREEFRRSRPDRQALVHRYLPQPGLLVKDIVK</sequence>
<dbReference type="InterPro" id="IPR029044">
    <property type="entry name" value="Nucleotide-diphossugar_trans"/>
</dbReference>
<proteinExistence type="predicted"/>
<dbReference type="Proteomes" id="UP001500755">
    <property type="component" value="Unassembled WGS sequence"/>
</dbReference>
<comment type="caution">
    <text evidence="2">The sequence shown here is derived from an EMBL/GenBank/DDBJ whole genome shotgun (WGS) entry which is preliminary data.</text>
</comment>
<protein>
    <submittedName>
        <fullName evidence="2">Glycosyltransferase family 2 protein</fullName>
    </submittedName>
</protein>
<feature type="domain" description="Glycosyltransferase 2-like" evidence="1">
    <location>
        <begin position="9"/>
        <end position="144"/>
    </location>
</feature>
<dbReference type="EMBL" id="BAAANO010000005">
    <property type="protein sequence ID" value="GAA2000679.1"/>
    <property type="molecule type" value="Genomic_DNA"/>
</dbReference>